<dbReference type="Gene3D" id="3.30.565.10">
    <property type="entry name" value="Histidine kinase-like ATPase, C-terminal domain"/>
    <property type="match status" value="1"/>
</dbReference>
<name>A0A3S9HJP1_9BURK</name>
<keyword evidence="4" id="KW-0808">Transferase</keyword>
<accession>A0A3S9HJP1</accession>
<organism evidence="4 5">
    <name type="scientific">Undibacterium parvum</name>
    <dbReference type="NCBI Taxonomy" id="401471"/>
    <lineage>
        <taxon>Bacteria</taxon>
        <taxon>Pseudomonadati</taxon>
        <taxon>Pseudomonadota</taxon>
        <taxon>Betaproteobacteria</taxon>
        <taxon>Burkholderiales</taxon>
        <taxon>Oxalobacteraceae</taxon>
        <taxon>Undibacterium</taxon>
    </lineage>
</organism>
<evidence type="ECO:0000313" key="4">
    <source>
        <dbReference type="EMBL" id="AZP12294.1"/>
    </source>
</evidence>
<keyword evidence="5" id="KW-1185">Reference proteome</keyword>
<dbReference type="InterPro" id="IPR050640">
    <property type="entry name" value="Bact_2-comp_sensor_kinase"/>
</dbReference>
<dbReference type="InterPro" id="IPR036890">
    <property type="entry name" value="HATPase_C_sf"/>
</dbReference>
<dbReference type="InterPro" id="IPR010559">
    <property type="entry name" value="Sig_transdc_His_kin_internal"/>
</dbReference>
<dbReference type="SUPFAM" id="SSF55874">
    <property type="entry name" value="ATPase domain of HSP90 chaperone/DNA topoisomerase II/histidine kinase"/>
    <property type="match status" value="1"/>
</dbReference>
<dbReference type="Pfam" id="PF06580">
    <property type="entry name" value="His_kinase"/>
    <property type="match status" value="1"/>
</dbReference>
<feature type="coiled-coil region" evidence="1">
    <location>
        <begin position="78"/>
        <end position="112"/>
    </location>
</feature>
<dbReference type="GO" id="GO:0016020">
    <property type="term" value="C:membrane"/>
    <property type="evidence" value="ECO:0007669"/>
    <property type="project" value="InterPro"/>
</dbReference>
<evidence type="ECO:0000256" key="2">
    <source>
        <dbReference type="SAM" id="Phobius"/>
    </source>
</evidence>
<evidence type="ECO:0000259" key="3">
    <source>
        <dbReference type="SMART" id="SM00387"/>
    </source>
</evidence>
<reference evidence="4 5" key="1">
    <citation type="journal article" date="2011" name="Int. J. Syst. Evol. Microbiol.">
        <title>Description of Undibacterium oligocarboniphilum sp. nov., isolated from purified water, and Undibacterium pigrum strain CCUG 49012 as the type strain of Undibacterium parvum sp. nov., and emended descriptions of the genus Undibacterium and the species Undibacterium pigrum.</title>
        <authorList>
            <person name="Eder W."/>
            <person name="Wanner G."/>
            <person name="Ludwig W."/>
            <person name="Busse H.J."/>
            <person name="Ziemke-Kageler F."/>
            <person name="Lang E."/>
        </authorList>
    </citation>
    <scope>NUCLEOTIDE SEQUENCE [LARGE SCALE GENOMIC DNA]</scope>
    <source>
        <strain evidence="4 5">DSM 23061</strain>
    </source>
</reference>
<dbReference type="PANTHER" id="PTHR34220:SF9">
    <property type="entry name" value="SIGNAL TRANSDUCTION HISTIDINE KINASE INTERNAL REGION DOMAIN-CONTAINING PROTEIN"/>
    <property type="match status" value="1"/>
</dbReference>
<keyword evidence="4" id="KW-0418">Kinase</keyword>
<dbReference type="Pfam" id="PF02518">
    <property type="entry name" value="HATPase_c"/>
    <property type="match status" value="1"/>
</dbReference>
<keyword evidence="1" id="KW-0175">Coiled coil</keyword>
<dbReference type="PANTHER" id="PTHR34220">
    <property type="entry name" value="SENSOR HISTIDINE KINASE YPDA"/>
    <property type="match status" value="1"/>
</dbReference>
<dbReference type="InterPro" id="IPR003594">
    <property type="entry name" value="HATPase_dom"/>
</dbReference>
<feature type="domain" description="Histidine kinase/HSP90-like ATPase" evidence="3">
    <location>
        <begin position="197"/>
        <end position="291"/>
    </location>
</feature>
<gene>
    <name evidence="4" type="ORF">EJN92_09955</name>
</gene>
<dbReference type="GO" id="GO:0000155">
    <property type="term" value="F:phosphorelay sensor kinase activity"/>
    <property type="evidence" value="ECO:0007669"/>
    <property type="project" value="InterPro"/>
</dbReference>
<dbReference type="OrthoDB" id="2514702at2"/>
<evidence type="ECO:0000256" key="1">
    <source>
        <dbReference type="SAM" id="Coils"/>
    </source>
</evidence>
<proteinExistence type="predicted"/>
<evidence type="ECO:0000313" key="5">
    <source>
        <dbReference type="Proteomes" id="UP000275663"/>
    </source>
</evidence>
<keyword evidence="2" id="KW-1133">Transmembrane helix</keyword>
<dbReference type="SMART" id="SM00387">
    <property type="entry name" value="HATPase_c"/>
    <property type="match status" value="1"/>
</dbReference>
<dbReference type="EMBL" id="CP034464">
    <property type="protein sequence ID" value="AZP12294.1"/>
    <property type="molecule type" value="Genomic_DNA"/>
</dbReference>
<keyword evidence="2" id="KW-0812">Transmembrane</keyword>
<protein>
    <submittedName>
        <fullName evidence="4">Sensor histidine kinase</fullName>
    </submittedName>
</protein>
<dbReference type="AlphaFoldDB" id="A0A3S9HJP1"/>
<sequence>MHKSNENKVLNFTLDVCETARVLWWRFFDWLAVVSWLHLILICFLVFLITGPIGFGPLGGLFFWGSIVIKSVAGGKRKAELAASAAITRADVEALERRLLEAQMAALQAQIEPHFLFNTLALIGQLIETDQAQAAKIHAALILYLRAALPQMRDKNSSSLGQQVEMSRAYLNIMQARMGERLSTSIEVAPELALAAFPAMMLQTLVENSIKHGLEPKVAGGHITIQAIRLDNDLQVTVTDDGVGFNLHADDGIGLSNIRERLKILYGSRAQLIVEAPANGGARVSIRLPLN</sequence>
<dbReference type="KEGG" id="upv:EJN92_09955"/>
<feature type="transmembrane region" description="Helical" evidence="2">
    <location>
        <begin position="30"/>
        <end position="49"/>
    </location>
</feature>
<keyword evidence="2" id="KW-0472">Membrane</keyword>
<dbReference type="Proteomes" id="UP000275663">
    <property type="component" value="Chromosome"/>
</dbReference>
<dbReference type="RefSeq" id="WP_126127676.1">
    <property type="nucleotide sequence ID" value="NZ_CP034464.1"/>
</dbReference>